<name>A0A2N5SKA7_9BASI</name>
<comment type="caution">
    <text evidence="2">The sequence shown here is derived from an EMBL/GenBank/DDBJ whole genome shotgun (WGS) entry which is preliminary data.</text>
</comment>
<protein>
    <submittedName>
        <fullName evidence="2">Uncharacterized protein</fullName>
    </submittedName>
</protein>
<evidence type="ECO:0000256" key="1">
    <source>
        <dbReference type="SAM" id="MobiDB-lite"/>
    </source>
</evidence>
<dbReference type="AlphaFoldDB" id="A0A2N5SKA7"/>
<sequence length="251" mass="28553">MSKFFEQNPFGPNQNQVVMDLQNNLAQKNQMISQLLQRVGAMELASKKPSTKKDAAKATTPASGLKKNPLQMVTSEQPEGFERTKEAFYLHIKILWGLIESGTVPSLPKPNQLIEFNQQLSSAKQIKHVINSCGSPHLVAFNQIENLREAKSTRKKLAKNVYHMSDMLIQYIHTFLARIRICKWAPDLEAQPNSLYNKACRISAIQTFLPAVVGKAYVYMKMNKGFANDFNLLIQTYNHYIHFYLAGIYSK</sequence>
<gene>
    <name evidence="2" type="ORF">PCANC_15589</name>
</gene>
<evidence type="ECO:0000313" key="2">
    <source>
        <dbReference type="EMBL" id="PLW13678.1"/>
    </source>
</evidence>
<proteinExistence type="predicted"/>
<evidence type="ECO:0000313" key="3">
    <source>
        <dbReference type="Proteomes" id="UP000235388"/>
    </source>
</evidence>
<dbReference type="OrthoDB" id="2507162at2759"/>
<keyword evidence="3" id="KW-1185">Reference proteome</keyword>
<dbReference type="EMBL" id="PGCJ01000942">
    <property type="protein sequence ID" value="PLW13678.1"/>
    <property type="molecule type" value="Genomic_DNA"/>
</dbReference>
<accession>A0A2N5SKA7</accession>
<dbReference type="Proteomes" id="UP000235388">
    <property type="component" value="Unassembled WGS sequence"/>
</dbReference>
<feature type="region of interest" description="Disordered" evidence="1">
    <location>
        <begin position="44"/>
        <end position="77"/>
    </location>
</feature>
<organism evidence="2 3">
    <name type="scientific">Puccinia coronata f. sp. avenae</name>
    <dbReference type="NCBI Taxonomy" id="200324"/>
    <lineage>
        <taxon>Eukaryota</taxon>
        <taxon>Fungi</taxon>
        <taxon>Dikarya</taxon>
        <taxon>Basidiomycota</taxon>
        <taxon>Pucciniomycotina</taxon>
        <taxon>Pucciniomycetes</taxon>
        <taxon>Pucciniales</taxon>
        <taxon>Pucciniaceae</taxon>
        <taxon>Puccinia</taxon>
    </lineage>
</organism>
<reference evidence="2 3" key="1">
    <citation type="submission" date="2017-11" db="EMBL/GenBank/DDBJ databases">
        <title>De novo assembly and phasing of dikaryotic genomes from two isolates of Puccinia coronata f. sp. avenae, the causal agent of oat crown rust.</title>
        <authorList>
            <person name="Miller M.E."/>
            <person name="Zhang Y."/>
            <person name="Omidvar V."/>
            <person name="Sperschneider J."/>
            <person name="Schwessinger B."/>
            <person name="Raley C."/>
            <person name="Palmer J.M."/>
            <person name="Garnica D."/>
            <person name="Upadhyaya N."/>
            <person name="Rathjen J."/>
            <person name="Taylor J.M."/>
            <person name="Park R.F."/>
            <person name="Dodds P.N."/>
            <person name="Hirsch C.D."/>
            <person name="Kianian S.F."/>
            <person name="Figueroa M."/>
        </authorList>
    </citation>
    <scope>NUCLEOTIDE SEQUENCE [LARGE SCALE GENOMIC DNA]</scope>
    <source>
        <strain evidence="2">12NC29</strain>
    </source>
</reference>